<dbReference type="EMBL" id="OZ020100">
    <property type="protein sequence ID" value="CAK9273694.1"/>
    <property type="molecule type" value="Genomic_DNA"/>
</dbReference>
<dbReference type="PROSITE" id="PS50097">
    <property type="entry name" value="BTB"/>
    <property type="match status" value="2"/>
</dbReference>
<dbReference type="Gene3D" id="1.25.40.420">
    <property type="match status" value="1"/>
</dbReference>
<name>A0ABP0X3M2_9BRYO</name>
<accession>A0ABP0X3M2</accession>
<dbReference type="InterPro" id="IPR002110">
    <property type="entry name" value="Ankyrin_rpt"/>
</dbReference>
<dbReference type="SUPFAM" id="SSF48403">
    <property type="entry name" value="Ankyrin repeat"/>
    <property type="match status" value="1"/>
</dbReference>
<dbReference type="Gene3D" id="3.30.710.10">
    <property type="entry name" value="Potassium Channel Kv1.1, Chain A"/>
    <property type="match status" value="2"/>
</dbReference>
<dbReference type="Pfam" id="PF00651">
    <property type="entry name" value="BTB"/>
    <property type="match status" value="2"/>
</dbReference>
<feature type="domain" description="BTB" evidence="6">
    <location>
        <begin position="183"/>
        <end position="250"/>
    </location>
</feature>
<dbReference type="InterPro" id="IPR000210">
    <property type="entry name" value="BTB/POZ_dom"/>
</dbReference>
<organism evidence="7 8">
    <name type="scientific">Sphagnum jensenii</name>
    <dbReference type="NCBI Taxonomy" id="128206"/>
    <lineage>
        <taxon>Eukaryota</taxon>
        <taxon>Viridiplantae</taxon>
        <taxon>Streptophyta</taxon>
        <taxon>Embryophyta</taxon>
        <taxon>Bryophyta</taxon>
        <taxon>Sphagnophytina</taxon>
        <taxon>Sphagnopsida</taxon>
        <taxon>Sphagnales</taxon>
        <taxon>Sphagnaceae</taxon>
        <taxon>Sphagnum</taxon>
    </lineage>
</organism>
<feature type="region of interest" description="Disordered" evidence="5">
    <location>
        <begin position="521"/>
        <end position="546"/>
    </location>
</feature>
<evidence type="ECO:0000256" key="3">
    <source>
        <dbReference type="ARBA" id="ARBA00023043"/>
    </source>
</evidence>
<evidence type="ECO:0000313" key="7">
    <source>
        <dbReference type="EMBL" id="CAK9273694.1"/>
    </source>
</evidence>
<dbReference type="Proteomes" id="UP001497444">
    <property type="component" value="Chromosome 5"/>
</dbReference>
<keyword evidence="3 4" id="KW-0040">ANK repeat</keyword>
<feature type="repeat" description="ANK" evidence="4">
    <location>
        <begin position="36"/>
        <end position="63"/>
    </location>
</feature>
<dbReference type="PANTHER" id="PTHR46231">
    <property type="entry name" value="ANKYRIN REPEAT AND BTB/POZ DOMAIN-CONTAINING PROTEIN 1"/>
    <property type="match status" value="1"/>
</dbReference>
<dbReference type="Pfam" id="PF12796">
    <property type="entry name" value="Ank_2"/>
    <property type="match status" value="1"/>
</dbReference>
<comment type="pathway">
    <text evidence="1">Protein modification; protein ubiquitination.</text>
</comment>
<feature type="domain" description="BTB" evidence="6">
    <location>
        <begin position="357"/>
        <end position="439"/>
    </location>
</feature>
<dbReference type="Gene3D" id="1.25.40.20">
    <property type="entry name" value="Ankyrin repeat-containing domain"/>
    <property type="match status" value="1"/>
</dbReference>
<evidence type="ECO:0000256" key="2">
    <source>
        <dbReference type="ARBA" id="ARBA00022737"/>
    </source>
</evidence>
<reference evidence="7" key="1">
    <citation type="submission" date="2024-02" db="EMBL/GenBank/DDBJ databases">
        <authorList>
            <consortium name="ELIXIR-Norway"/>
            <consortium name="Elixir Norway"/>
        </authorList>
    </citation>
    <scope>NUCLEOTIDE SEQUENCE</scope>
</reference>
<dbReference type="CDD" id="cd18186">
    <property type="entry name" value="BTB_POZ_ZBTB_KLHL-like"/>
    <property type="match status" value="1"/>
</dbReference>
<keyword evidence="8" id="KW-1185">Reference proteome</keyword>
<dbReference type="SUPFAM" id="SSF54695">
    <property type="entry name" value="POZ domain"/>
    <property type="match status" value="2"/>
</dbReference>
<gene>
    <name evidence="7" type="ORF">CSSPJE1EN1_LOCUS19172</name>
</gene>
<dbReference type="PANTHER" id="PTHR46231:SF1">
    <property type="entry name" value="ANKYRIN REPEAT AND BTB_POZ DOMAIN-CONTAINING PROTEIN 1"/>
    <property type="match status" value="1"/>
</dbReference>
<dbReference type="PROSITE" id="PS50088">
    <property type="entry name" value="ANK_REPEAT"/>
    <property type="match status" value="1"/>
</dbReference>
<evidence type="ECO:0000313" key="8">
    <source>
        <dbReference type="Proteomes" id="UP001497444"/>
    </source>
</evidence>
<keyword evidence="2" id="KW-0677">Repeat</keyword>
<evidence type="ECO:0000259" key="6">
    <source>
        <dbReference type="PROSITE" id="PS50097"/>
    </source>
</evidence>
<evidence type="ECO:0000256" key="1">
    <source>
        <dbReference type="ARBA" id="ARBA00004906"/>
    </source>
</evidence>
<protein>
    <recommendedName>
        <fullName evidence="6">BTB domain-containing protein</fullName>
    </recommendedName>
</protein>
<dbReference type="InterPro" id="IPR044515">
    <property type="entry name" value="ABTB1"/>
</dbReference>
<sequence>MSQGVSVVGDDLDNIFYGDEPDEPALPRKKVPTGDVYEASRAGDVERLKLLLNEGANVNARDAWDSAALYYACLAGHLDAARILLENGAICSENTFDGDRCHYAALNLHVRKLLKAFEARPPPLDPLPRSFRELFIIFDANSRYTLNPISVAAATRVKSGVSASFEPAMMVNTYTGTEDVLGPDIILFLAGRPVGAHRAILAARSPFFRRQFETGWKGRREVRLANPKLKFAALFSLLHFFYTDRLDVAVDDMEDLVRICKVCGCDGLRRALEREIVHQKYADYKSLKGVEDSQKCFILQASSLPEGEQLPAAMQALLALALENSTDETQLDGNQRLEHAFDACSISQKDIYKEDFADVCLHVGGKRYRCHTVILGARSEYFKARFSKRNGFQEGLQETTLLQKGKGLSLPLLQEHDLSAGAFEKVLEYIYTDTVKEVDPNQAEEIFDAASRYLLFPLKRAVTDALLPHLETASPSELCHWLLLADMYGAWKLREYCLDAMAVNFEIFAATPEFRRMLQSLPPPSGDFTERTTAPSAPGEVGKDTNENLLDDLREKWLAEEGAELDERDESARRFDHRLELLVAAAENDEFDNSETG</sequence>
<dbReference type="InterPro" id="IPR011333">
    <property type="entry name" value="SKP1/BTB/POZ_sf"/>
</dbReference>
<feature type="region of interest" description="Disordered" evidence="5">
    <location>
        <begin position="1"/>
        <end position="24"/>
    </location>
</feature>
<dbReference type="InterPro" id="IPR036770">
    <property type="entry name" value="Ankyrin_rpt-contain_sf"/>
</dbReference>
<evidence type="ECO:0000256" key="5">
    <source>
        <dbReference type="SAM" id="MobiDB-lite"/>
    </source>
</evidence>
<evidence type="ECO:0000256" key="4">
    <source>
        <dbReference type="PROSITE-ProRule" id="PRU00023"/>
    </source>
</evidence>
<dbReference type="CDD" id="cd14733">
    <property type="entry name" value="BACK"/>
    <property type="match status" value="1"/>
</dbReference>
<proteinExistence type="predicted"/>
<dbReference type="SMART" id="SM00225">
    <property type="entry name" value="BTB"/>
    <property type="match status" value="2"/>
</dbReference>